<protein>
    <submittedName>
        <fullName evidence="1">Uncharacterized protein</fullName>
    </submittedName>
</protein>
<evidence type="ECO:0000313" key="2">
    <source>
        <dbReference type="Proteomes" id="UP000009071"/>
    </source>
</evidence>
<reference evidence="1 2" key="1">
    <citation type="journal article" date="2009" name="Genome Res.">
        <title>Whole genome sequence of Desulfovibrio magneticus strain RS-1 revealed common gene clusters in magnetotactic bacteria.</title>
        <authorList>
            <person name="Nakazawa H."/>
            <person name="Arakaki A."/>
            <person name="Narita-Yamada S."/>
            <person name="Yashiro I."/>
            <person name="Jinno K."/>
            <person name="Aoki N."/>
            <person name="Tsuruyama A."/>
            <person name="Okamura Y."/>
            <person name="Tanikawa S."/>
            <person name="Fujita N."/>
            <person name="Takeyama H."/>
            <person name="Matsunaga T."/>
        </authorList>
    </citation>
    <scope>NUCLEOTIDE SEQUENCE [LARGE SCALE GENOMIC DNA]</scope>
    <source>
        <strain evidence="2">ATCC 700980 / DSM 13731 / RS-1</strain>
    </source>
</reference>
<dbReference type="STRING" id="573370.DMR_10140"/>
<dbReference type="KEGG" id="dma:DMR_10140"/>
<dbReference type="HOGENOM" id="CLU_2914968_0_0_7"/>
<gene>
    <name evidence="1" type="ordered locus">DMR_10140</name>
</gene>
<organism evidence="1 2">
    <name type="scientific">Solidesulfovibrio magneticus (strain ATCC 700980 / DSM 13731 / RS-1)</name>
    <name type="common">Desulfovibrio magneticus</name>
    <dbReference type="NCBI Taxonomy" id="573370"/>
    <lineage>
        <taxon>Bacteria</taxon>
        <taxon>Pseudomonadati</taxon>
        <taxon>Thermodesulfobacteriota</taxon>
        <taxon>Desulfovibrionia</taxon>
        <taxon>Desulfovibrionales</taxon>
        <taxon>Desulfovibrionaceae</taxon>
        <taxon>Solidesulfovibrio</taxon>
    </lineage>
</organism>
<dbReference type="Proteomes" id="UP000009071">
    <property type="component" value="Chromosome"/>
</dbReference>
<keyword evidence="2" id="KW-1185">Reference proteome</keyword>
<sequence length="61" mass="7073">MTLYYLSERIFQFFTASSHGSLRTAATHWYKDSLSFMYLWASRGQIGVRLFNIPSIIASMC</sequence>
<accession>C4XKW6</accession>
<dbReference type="AlphaFoldDB" id="C4XKW6"/>
<dbReference type="EMBL" id="AP010904">
    <property type="protein sequence ID" value="BAH74505.1"/>
    <property type="molecule type" value="Genomic_DNA"/>
</dbReference>
<evidence type="ECO:0000313" key="1">
    <source>
        <dbReference type="EMBL" id="BAH74505.1"/>
    </source>
</evidence>
<proteinExistence type="predicted"/>
<name>C4XKW6_SOLM1</name>